<reference evidence="26" key="2">
    <citation type="submission" date="2013-12" db="EMBL/GenBank/DDBJ databases">
        <authorList>
            <person name="Yu Y."/>
            <person name="Lee S."/>
            <person name="de Baynast K."/>
            <person name="Wissotski M."/>
            <person name="Liu L."/>
            <person name="Talag J."/>
            <person name="Goicoechea J."/>
            <person name="Angelova A."/>
            <person name="Jetty R."/>
            <person name="Kudrna D."/>
            <person name="Golser W."/>
            <person name="Rivera L."/>
            <person name="Zhang J."/>
            <person name="Wing R."/>
        </authorList>
    </citation>
    <scope>NUCLEOTIDE SEQUENCE</scope>
</reference>
<dbReference type="Gene3D" id="3.30.200.20">
    <property type="entry name" value="Phosphorylase Kinase, domain 1"/>
    <property type="match status" value="1"/>
</dbReference>
<protein>
    <recommendedName>
        <fullName evidence="3">non-specific serine/threonine protein kinase</fullName>
        <ecNumber evidence="3">2.7.11.1</ecNumber>
    </recommendedName>
</protein>
<evidence type="ECO:0000256" key="16">
    <source>
        <dbReference type="ARBA" id="ARBA00023157"/>
    </source>
</evidence>
<keyword evidence="18" id="KW-0325">Glycoprotein</keyword>
<keyword evidence="8" id="KW-0812">Transmembrane</keyword>
<reference evidence="25 26" key="1">
    <citation type="submission" date="2012-08" db="EMBL/GenBank/DDBJ databases">
        <title>Oryza genome evolution.</title>
        <authorList>
            <person name="Wing R.A."/>
        </authorList>
    </citation>
    <scope>NUCLEOTIDE SEQUENCE</scope>
</reference>
<dbReference type="InterPro" id="IPR017441">
    <property type="entry name" value="Protein_kinase_ATP_BS"/>
</dbReference>
<evidence type="ECO:0000256" key="11">
    <source>
        <dbReference type="ARBA" id="ARBA00022741"/>
    </source>
</evidence>
<dbReference type="eggNOG" id="ENOG502QPQ4">
    <property type="taxonomic scope" value="Eukaryota"/>
</dbReference>
<dbReference type="STRING" id="77586.A0A0D9WBF0"/>
<dbReference type="Pfam" id="PF08263">
    <property type="entry name" value="LRRNT_2"/>
    <property type="match status" value="2"/>
</dbReference>
<evidence type="ECO:0000256" key="7">
    <source>
        <dbReference type="ARBA" id="ARBA00022679"/>
    </source>
</evidence>
<dbReference type="PROSITE" id="PS00108">
    <property type="entry name" value="PROTEIN_KINASE_ST"/>
    <property type="match status" value="1"/>
</dbReference>
<dbReference type="SMART" id="SM00220">
    <property type="entry name" value="S_TKc"/>
    <property type="match status" value="1"/>
</dbReference>
<keyword evidence="6" id="KW-0433">Leucine-rich repeat</keyword>
<keyword evidence="7" id="KW-0808">Transferase</keyword>
<dbReference type="Gene3D" id="3.80.10.10">
    <property type="entry name" value="Ribonuclease Inhibitor"/>
    <property type="match status" value="2"/>
</dbReference>
<dbReference type="PROSITE" id="PS50011">
    <property type="entry name" value="PROTEIN_KINASE_DOM"/>
    <property type="match status" value="1"/>
</dbReference>
<keyword evidence="5" id="KW-0723">Serine/threonine-protein kinase</keyword>
<dbReference type="PANTHER" id="PTHR47986:SF1">
    <property type="entry name" value="OS04G0685900 PROTEIN"/>
    <property type="match status" value="1"/>
</dbReference>
<dbReference type="InterPro" id="IPR001611">
    <property type="entry name" value="Leu-rich_rpt"/>
</dbReference>
<dbReference type="InterPro" id="IPR052422">
    <property type="entry name" value="Auxin_Ser/Thr_Kinase"/>
</dbReference>
<sequence length="972" mass="104241">MAAPFHLILIAALLLHHPPAFTAAAVAIHSGDLSVLNDLRRTLTNADALGWDSTAGDPCSSWPHISCDRAGRVNNIDLKNAGLAGTLPATFSNLDALQDLSLQNNALSGPLPSFRAMSSLRHAFLNNNSFDSIPHDFFSGLTDLLVISLDGNPLNHSSGGWSLHSDVAAAQQLQSLSLNGCNLTGGIPDFLGSMINLQELKLAYNSLSGPIPATFNGSALQTLWLNNQQGAARISGTLDIIATMTSLHTAWLHGNQFSGPIPDSIAECKMLSDLCLNGNQLVGLVPPSLDTMAGLKSLQLDNNNFVGPVPAVKAGNYTYSHNGFCADTPGIPCSPQVMALLQFLAEVDYPQKLLGSWSGNDPCGTGWLGVSCVAGNVTRLILPDFGLNGTISNSLGNLSTLLDINLIGNHLTGHVPDSLTNLTLLEKLDLSMNDLTGPLPNFRPSVKVNVTGNLNFNGTPPGSTPRDSPGSPSSSAPNLPGQGTLPENRKKRSAVLLATTIPVAVSVVALASVCGVLIFRKKRGSAPPNAASVVVHPRESSDPDNLVKIVMVDNDGNAASSQNNTLSGNSSQASDVHMIDTGNFVIAVQVLRGATKNFTLDNVLGRGGFGVVYKGELHDGTMIAVKRMEAAVISNKALDEFQAEIAVLTKVRHRNLVSILGYSIEGNERLLVYEYMSNGALSKHLFQWKQLELEPLSWKKRLNIALDVARGMEYLHNLADQCYIHRDLKSANILLGDDFRAKVSDFGLVKHAPDGNFSVATRLAGTFGYLAPEYAVTGKITTKADVFSFGVVLMELITGMTAIDETRLDEETRYLASWFCQIRKDEEKVRAAIDPTLDLTEETFESISVIAELAGHCTSREPTQRPDMGHAVNVLVPMVEKWKPVNDETEDYMGIDLHQPLLQMVKNWQEAEASMTDGSILSLEDSKGSIPARPAGFAESFTSADGREPLRLDTPNRVSIIDVKLVMVGCNT</sequence>
<evidence type="ECO:0000256" key="5">
    <source>
        <dbReference type="ARBA" id="ARBA00022527"/>
    </source>
</evidence>
<evidence type="ECO:0000256" key="20">
    <source>
        <dbReference type="ARBA" id="ARBA00048679"/>
    </source>
</evidence>
<dbReference type="InterPro" id="IPR032675">
    <property type="entry name" value="LRR_dom_sf"/>
</dbReference>
<evidence type="ECO:0000256" key="8">
    <source>
        <dbReference type="ARBA" id="ARBA00022692"/>
    </source>
</evidence>
<organism evidence="25 26">
    <name type="scientific">Leersia perrieri</name>
    <dbReference type="NCBI Taxonomy" id="77586"/>
    <lineage>
        <taxon>Eukaryota</taxon>
        <taxon>Viridiplantae</taxon>
        <taxon>Streptophyta</taxon>
        <taxon>Embryophyta</taxon>
        <taxon>Tracheophyta</taxon>
        <taxon>Spermatophyta</taxon>
        <taxon>Magnoliopsida</taxon>
        <taxon>Liliopsida</taxon>
        <taxon>Poales</taxon>
        <taxon>Poaceae</taxon>
        <taxon>BOP clade</taxon>
        <taxon>Oryzoideae</taxon>
        <taxon>Oryzeae</taxon>
        <taxon>Oryzinae</taxon>
        <taxon>Leersia</taxon>
    </lineage>
</organism>
<dbReference type="EnsemblPlants" id="LPERR04G25730.1">
    <property type="protein sequence ID" value="LPERR04G25730.1"/>
    <property type="gene ID" value="LPERR04G25730"/>
</dbReference>
<evidence type="ECO:0000256" key="22">
    <source>
        <dbReference type="SAM" id="MobiDB-lite"/>
    </source>
</evidence>
<evidence type="ECO:0000256" key="17">
    <source>
        <dbReference type="ARBA" id="ARBA00023170"/>
    </source>
</evidence>
<evidence type="ECO:0000313" key="25">
    <source>
        <dbReference type="EnsemblPlants" id="LPERR04G25730.1"/>
    </source>
</evidence>
<dbReference type="InterPro" id="IPR003591">
    <property type="entry name" value="Leu-rich_rpt_typical-subtyp"/>
</dbReference>
<keyword evidence="12" id="KW-0418">Kinase</keyword>
<feature type="chain" id="PRO_5002348947" description="non-specific serine/threonine protein kinase" evidence="23">
    <location>
        <begin position="25"/>
        <end position="972"/>
    </location>
</feature>
<dbReference type="Gene3D" id="1.10.510.10">
    <property type="entry name" value="Transferase(Phosphotransferase) domain 1"/>
    <property type="match status" value="1"/>
</dbReference>
<dbReference type="EC" id="2.7.11.1" evidence="3"/>
<evidence type="ECO:0000256" key="21">
    <source>
        <dbReference type="PROSITE-ProRule" id="PRU10141"/>
    </source>
</evidence>
<evidence type="ECO:0000256" key="18">
    <source>
        <dbReference type="ARBA" id="ARBA00023180"/>
    </source>
</evidence>
<evidence type="ECO:0000256" key="2">
    <source>
        <dbReference type="ARBA" id="ARBA00008684"/>
    </source>
</evidence>
<evidence type="ECO:0000256" key="3">
    <source>
        <dbReference type="ARBA" id="ARBA00012513"/>
    </source>
</evidence>
<dbReference type="GO" id="GO:0004674">
    <property type="term" value="F:protein serine/threonine kinase activity"/>
    <property type="evidence" value="ECO:0007669"/>
    <property type="project" value="UniProtKB-KW"/>
</dbReference>
<dbReference type="SUPFAM" id="SSF52058">
    <property type="entry name" value="L domain-like"/>
    <property type="match status" value="2"/>
</dbReference>
<dbReference type="Pfam" id="PF07714">
    <property type="entry name" value="PK_Tyr_Ser-Thr"/>
    <property type="match status" value="1"/>
</dbReference>
<comment type="subcellular location">
    <subcellularLocation>
        <location evidence="1">Cell membrane</location>
        <topology evidence="1">Single-pass membrane protein</topology>
    </subcellularLocation>
</comment>
<dbReference type="PROSITE" id="PS00107">
    <property type="entry name" value="PROTEIN_KINASE_ATP"/>
    <property type="match status" value="1"/>
</dbReference>
<comment type="similarity">
    <text evidence="2">Belongs to the protein kinase superfamily. Ser/Thr protein kinase family.</text>
</comment>
<comment type="catalytic activity">
    <reaction evidence="19">
        <text>L-threonyl-[protein] + ATP = O-phospho-L-threonyl-[protein] + ADP + H(+)</text>
        <dbReference type="Rhea" id="RHEA:46608"/>
        <dbReference type="Rhea" id="RHEA-COMP:11060"/>
        <dbReference type="Rhea" id="RHEA-COMP:11605"/>
        <dbReference type="ChEBI" id="CHEBI:15378"/>
        <dbReference type="ChEBI" id="CHEBI:30013"/>
        <dbReference type="ChEBI" id="CHEBI:30616"/>
        <dbReference type="ChEBI" id="CHEBI:61977"/>
        <dbReference type="ChEBI" id="CHEBI:456216"/>
        <dbReference type="EC" id="2.7.11.1"/>
    </reaction>
</comment>
<keyword evidence="15" id="KW-0472">Membrane</keyword>
<keyword evidence="16" id="KW-1015">Disulfide bond</keyword>
<keyword evidence="14" id="KW-1133">Transmembrane helix</keyword>
<dbReference type="Proteomes" id="UP000032180">
    <property type="component" value="Chromosome 4"/>
</dbReference>
<evidence type="ECO:0000256" key="4">
    <source>
        <dbReference type="ARBA" id="ARBA00022475"/>
    </source>
</evidence>
<dbReference type="FunFam" id="1.10.510.10:FF:000198">
    <property type="entry name" value="receptor protein kinase TMK1"/>
    <property type="match status" value="1"/>
</dbReference>
<dbReference type="InterPro" id="IPR001245">
    <property type="entry name" value="Ser-Thr/Tyr_kinase_cat_dom"/>
</dbReference>
<accession>A0A0D9WBF0</accession>
<keyword evidence="17" id="KW-0675">Receptor</keyword>
<evidence type="ECO:0000256" key="19">
    <source>
        <dbReference type="ARBA" id="ARBA00047899"/>
    </source>
</evidence>
<dbReference type="Gramene" id="LPERR04G25730.1">
    <property type="protein sequence ID" value="LPERR04G25730.1"/>
    <property type="gene ID" value="LPERR04G25730"/>
</dbReference>
<keyword evidence="4" id="KW-1003">Cell membrane</keyword>
<feature type="domain" description="Protein kinase" evidence="24">
    <location>
        <begin position="598"/>
        <end position="879"/>
    </location>
</feature>
<dbReference type="InterPro" id="IPR000719">
    <property type="entry name" value="Prot_kinase_dom"/>
</dbReference>
<proteinExistence type="inferred from homology"/>
<dbReference type="InterPro" id="IPR013210">
    <property type="entry name" value="LRR_N_plant-typ"/>
</dbReference>
<dbReference type="PANTHER" id="PTHR47986">
    <property type="entry name" value="OSJNBA0070M12.3 PROTEIN"/>
    <property type="match status" value="1"/>
</dbReference>
<dbReference type="Pfam" id="PF00560">
    <property type="entry name" value="LRR_1"/>
    <property type="match status" value="2"/>
</dbReference>
<evidence type="ECO:0000256" key="13">
    <source>
        <dbReference type="ARBA" id="ARBA00022840"/>
    </source>
</evidence>
<dbReference type="GO" id="GO:0005524">
    <property type="term" value="F:ATP binding"/>
    <property type="evidence" value="ECO:0007669"/>
    <property type="project" value="UniProtKB-UniRule"/>
</dbReference>
<dbReference type="SMART" id="SM00369">
    <property type="entry name" value="LRR_TYP"/>
    <property type="match status" value="5"/>
</dbReference>
<dbReference type="SUPFAM" id="SSF56112">
    <property type="entry name" value="Protein kinase-like (PK-like)"/>
    <property type="match status" value="1"/>
</dbReference>
<feature type="signal peptide" evidence="23">
    <location>
        <begin position="1"/>
        <end position="24"/>
    </location>
</feature>
<dbReference type="FunFam" id="3.30.200.20:FF:000226">
    <property type="entry name" value="receptor protein kinase TMK1"/>
    <property type="match status" value="1"/>
</dbReference>
<evidence type="ECO:0000259" key="24">
    <source>
        <dbReference type="PROSITE" id="PS50011"/>
    </source>
</evidence>
<comment type="catalytic activity">
    <reaction evidence="20">
        <text>L-seryl-[protein] + ATP = O-phospho-L-seryl-[protein] + ADP + H(+)</text>
        <dbReference type="Rhea" id="RHEA:17989"/>
        <dbReference type="Rhea" id="RHEA-COMP:9863"/>
        <dbReference type="Rhea" id="RHEA-COMP:11604"/>
        <dbReference type="ChEBI" id="CHEBI:15378"/>
        <dbReference type="ChEBI" id="CHEBI:29999"/>
        <dbReference type="ChEBI" id="CHEBI:30616"/>
        <dbReference type="ChEBI" id="CHEBI:83421"/>
        <dbReference type="ChEBI" id="CHEBI:456216"/>
        <dbReference type="EC" id="2.7.11.1"/>
    </reaction>
</comment>
<evidence type="ECO:0000256" key="14">
    <source>
        <dbReference type="ARBA" id="ARBA00022989"/>
    </source>
</evidence>
<keyword evidence="11 21" id="KW-0547">Nucleotide-binding</keyword>
<evidence type="ECO:0000313" key="26">
    <source>
        <dbReference type="Proteomes" id="UP000032180"/>
    </source>
</evidence>
<evidence type="ECO:0000256" key="6">
    <source>
        <dbReference type="ARBA" id="ARBA00022614"/>
    </source>
</evidence>
<feature type="region of interest" description="Disordered" evidence="22">
    <location>
        <begin position="450"/>
        <end position="487"/>
    </location>
</feature>
<dbReference type="FunFam" id="3.80.10.10:FF:000190">
    <property type="entry name" value="Receptor-like kinase TMK4"/>
    <property type="match status" value="1"/>
</dbReference>
<dbReference type="GO" id="GO:0005886">
    <property type="term" value="C:plasma membrane"/>
    <property type="evidence" value="ECO:0007669"/>
    <property type="project" value="UniProtKB-SubCell"/>
</dbReference>
<dbReference type="AlphaFoldDB" id="A0A0D9WBF0"/>
<dbReference type="FunFam" id="3.80.10.10:FF:000129">
    <property type="entry name" value="Leucine-rich repeat receptor-like kinase"/>
    <property type="match status" value="1"/>
</dbReference>
<evidence type="ECO:0000256" key="1">
    <source>
        <dbReference type="ARBA" id="ARBA00004162"/>
    </source>
</evidence>
<evidence type="ECO:0000256" key="23">
    <source>
        <dbReference type="SAM" id="SignalP"/>
    </source>
</evidence>
<keyword evidence="26" id="KW-1185">Reference proteome</keyword>
<evidence type="ECO:0000256" key="9">
    <source>
        <dbReference type="ARBA" id="ARBA00022729"/>
    </source>
</evidence>
<evidence type="ECO:0000256" key="10">
    <source>
        <dbReference type="ARBA" id="ARBA00022737"/>
    </source>
</evidence>
<feature type="binding site" evidence="21">
    <location>
        <position position="626"/>
    </location>
    <ligand>
        <name>ATP</name>
        <dbReference type="ChEBI" id="CHEBI:30616"/>
    </ligand>
</feature>
<keyword evidence="10" id="KW-0677">Repeat</keyword>
<dbReference type="InterPro" id="IPR011009">
    <property type="entry name" value="Kinase-like_dom_sf"/>
</dbReference>
<dbReference type="CDD" id="cd14066">
    <property type="entry name" value="STKc_IRAK"/>
    <property type="match status" value="1"/>
</dbReference>
<keyword evidence="13 21" id="KW-0067">ATP-binding</keyword>
<feature type="compositionally biased region" description="Polar residues" evidence="22">
    <location>
        <begin position="450"/>
        <end position="461"/>
    </location>
</feature>
<keyword evidence="9 23" id="KW-0732">Signal</keyword>
<dbReference type="HOGENOM" id="CLU_000288_114_6_1"/>
<name>A0A0D9WBF0_9ORYZ</name>
<evidence type="ECO:0000256" key="15">
    <source>
        <dbReference type="ARBA" id="ARBA00023136"/>
    </source>
</evidence>
<reference evidence="25" key="3">
    <citation type="submission" date="2015-04" db="UniProtKB">
        <authorList>
            <consortium name="EnsemblPlants"/>
        </authorList>
    </citation>
    <scope>IDENTIFICATION</scope>
</reference>
<evidence type="ECO:0000256" key="12">
    <source>
        <dbReference type="ARBA" id="ARBA00022777"/>
    </source>
</evidence>
<dbReference type="InterPro" id="IPR008271">
    <property type="entry name" value="Ser/Thr_kinase_AS"/>
</dbReference>